<dbReference type="InterPro" id="IPR004147">
    <property type="entry name" value="ABC1_dom"/>
</dbReference>
<dbReference type="AlphaFoldDB" id="A0A2U1JES8"/>
<dbReference type="EMBL" id="MBFU01000011">
    <property type="protein sequence ID" value="PWA03591.1"/>
    <property type="molecule type" value="Genomic_DNA"/>
</dbReference>
<dbReference type="InterPro" id="IPR011009">
    <property type="entry name" value="Kinase-like_dom_sf"/>
</dbReference>
<dbReference type="GO" id="GO:0006744">
    <property type="term" value="P:ubiquinone biosynthetic process"/>
    <property type="evidence" value="ECO:0007669"/>
    <property type="project" value="TreeGrafter"/>
</dbReference>
<feature type="domain" description="ABC1 atypical kinase-like" evidence="6">
    <location>
        <begin position="248"/>
        <end position="495"/>
    </location>
</feature>
<evidence type="ECO:0000313" key="7">
    <source>
        <dbReference type="EMBL" id="PWA03591.1"/>
    </source>
</evidence>
<keyword evidence="4" id="KW-0067">ATP-binding</keyword>
<sequence length="597" mass="67238">MIDLKYLAVARVVLNSACAAKNLTQKSILDYAKTSSLIFPLLYNKNFTNIKNNIDFKSSLEQNGDFKTTKSEALNSVRNTSDIYTRNEDNSESPIGTKNQQNTTLEKSEPEIQAKKEIESVARNEDKGDFTNYTNSVKVEEVDINHETSEQPTKNLKESRIPSTRIGRIYHYGALATGLGAGAINESFRRLVGISKNENTSIFLSENNVERLVEKLSKMRGAALKLGQMLSIQDSSIISGKIEEILSRVQNSANYMPKSQLKKVLVRQLGSDWRDHFETFDEIPFAAASIGQVHKATLNAELEKLYGFKDVAVKIQYPGVAESIDSDLSNIQSLLLMSKLLPKGLYLDNTIKVARKELKMECDYKREMESNIKFGELLADSKEFKVPKVVASLCSHMVLTTEFISGRPISTVSKLDQETRDMVGTSILKLCLRELFEFRFMQTDPNWTNFMYDEKTKKIGLLDFGASLEFDKRFLDLYMRVLQASVSEDRDACAHWSKELGFLTGFESENMKQAHVDSVMVLGEPFRSPGSFHFGIQNVTSRVKSNIPTILNERLTPPPDESYSLHRKLSGAFLLCAKISARVPCSQMFSEVSKQGK</sequence>
<gene>
    <name evidence="7" type="ORF">BB558_000237</name>
</gene>
<dbReference type="GO" id="GO:0016740">
    <property type="term" value="F:transferase activity"/>
    <property type="evidence" value="ECO:0007669"/>
    <property type="project" value="UniProtKB-KW"/>
</dbReference>
<evidence type="ECO:0000256" key="3">
    <source>
        <dbReference type="ARBA" id="ARBA00022741"/>
    </source>
</evidence>
<reference evidence="7 8" key="1">
    <citation type="journal article" date="2018" name="MBio">
        <title>Comparative Genomics Reveals the Core Gene Toolbox for the Fungus-Insect Symbiosis.</title>
        <authorList>
            <person name="Wang Y."/>
            <person name="Stata M."/>
            <person name="Wang W."/>
            <person name="Stajich J.E."/>
            <person name="White M.M."/>
            <person name="Moncalvo J.M."/>
        </authorList>
    </citation>
    <scope>NUCLEOTIDE SEQUENCE [LARGE SCALE GENOMIC DNA]</scope>
    <source>
        <strain evidence="7 8">AUS-126-30</strain>
    </source>
</reference>
<dbReference type="InterPro" id="IPR051409">
    <property type="entry name" value="Atypical_kinase_ADCK"/>
</dbReference>
<evidence type="ECO:0000256" key="5">
    <source>
        <dbReference type="SAM" id="MobiDB-lite"/>
    </source>
</evidence>
<keyword evidence="2" id="KW-0808">Transferase</keyword>
<comment type="similarity">
    <text evidence="1">Belongs to the protein kinase superfamily. ADCK protein kinase family.</text>
</comment>
<feature type="compositionally biased region" description="Polar residues" evidence="5">
    <location>
        <begin position="92"/>
        <end position="105"/>
    </location>
</feature>
<proteinExistence type="inferred from homology"/>
<dbReference type="PANTHER" id="PTHR43851:SF3">
    <property type="entry name" value="COENZYME Q8"/>
    <property type="match status" value="1"/>
</dbReference>
<evidence type="ECO:0000256" key="1">
    <source>
        <dbReference type="ARBA" id="ARBA00009670"/>
    </source>
</evidence>
<comment type="caution">
    <text evidence="7">The sequence shown here is derived from an EMBL/GenBank/DDBJ whole genome shotgun (WGS) entry which is preliminary data.</text>
</comment>
<accession>A0A2U1JES8</accession>
<dbReference type="GO" id="GO:0005524">
    <property type="term" value="F:ATP binding"/>
    <property type="evidence" value="ECO:0007669"/>
    <property type="project" value="UniProtKB-KW"/>
</dbReference>
<evidence type="ECO:0000259" key="6">
    <source>
        <dbReference type="Pfam" id="PF03109"/>
    </source>
</evidence>
<dbReference type="InterPro" id="IPR034646">
    <property type="entry name" value="ADCK3_dom"/>
</dbReference>
<evidence type="ECO:0000313" key="8">
    <source>
        <dbReference type="Proteomes" id="UP000245591"/>
    </source>
</evidence>
<keyword evidence="3" id="KW-0547">Nucleotide-binding</keyword>
<keyword evidence="8" id="KW-1185">Reference proteome</keyword>
<protein>
    <recommendedName>
        <fullName evidence="6">ABC1 atypical kinase-like domain-containing protein</fullName>
    </recommendedName>
</protein>
<feature type="region of interest" description="Disordered" evidence="5">
    <location>
        <begin position="84"/>
        <end position="111"/>
    </location>
</feature>
<organism evidence="7 8">
    <name type="scientific">Smittium angustum</name>
    <dbReference type="NCBI Taxonomy" id="133377"/>
    <lineage>
        <taxon>Eukaryota</taxon>
        <taxon>Fungi</taxon>
        <taxon>Fungi incertae sedis</taxon>
        <taxon>Zoopagomycota</taxon>
        <taxon>Kickxellomycotina</taxon>
        <taxon>Harpellomycetes</taxon>
        <taxon>Harpellales</taxon>
        <taxon>Legeriomycetaceae</taxon>
        <taxon>Smittium</taxon>
    </lineage>
</organism>
<dbReference type="PANTHER" id="PTHR43851">
    <property type="match status" value="1"/>
</dbReference>
<evidence type="ECO:0000256" key="2">
    <source>
        <dbReference type="ARBA" id="ARBA00022679"/>
    </source>
</evidence>
<name>A0A2U1JES8_SMIAN</name>
<dbReference type="SUPFAM" id="SSF56112">
    <property type="entry name" value="Protein kinase-like (PK-like)"/>
    <property type="match status" value="1"/>
</dbReference>
<dbReference type="CDD" id="cd13970">
    <property type="entry name" value="ABC1_ADCK3"/>
    <property type="match status" value="1"/>
</dbReference>
<evidence type="ECO:0000256" key="4">
    <source>
        <dbReference type="ARBA" id="ARBA00022840"/>
    </source>
</evidence>
<dbReference type="Proteomes" id="UP000245591">
    <property type="component" value="Unassembled WGS sequence"/>
</dbReference>
<dbReference type="Pfam" id="PF03109">
    <property type="entry name" value="ABC1"/>
    <property type="match status" value="1"/>
</dbReference>